<evidence type="ECO:0000256" key="1">
    <source>
        <dbReference type="SAM" id="SignalP"/>
    </source>
</evidence>
<sequence length="261" mass="26459">MMKNQIRKIATVLALGSLGVLAGCGGGDDDIGQIIGTSAPQYRTVHANPFIQNVDFGVNGTVKIANVGFKSVSNYFGIDSGSAVATVASAGTSAPLASASFSPANGHRYTALAIVAATGTATSLSIIDDPYNKSILSDKARVRTFNASYNANNVDVYVTAPNADITTLSPTMGGAAYGSASPVSTQDSIYLDGGTYQVSVTTAGTKNVIFASQPFSLANNADWLITTLPAGGLGAVTPNAIRVLVAQANGASQTASELPSK</sequence>
<feature type="chain" id="PRO_5045744374" description="DUF4397 domain-containing protein" evidence="1">
    <location>
        <begin position="23"/>
        <end position="261"/>
    </location>
</feature>
<feature type="signal peptide" evidence="1">
    <location>
        <begin position="1"/>
        <end position="22"/>
    </location>
</feature>
<organism evidence="3 4">
    <name type="scientific">Ralstonia flaminis</name>
    <dbReference type="NCBI Taxonomy" id="3058597"/>
    <lineage>
        <taxon>Bacteria</taxon>
        <taxon>Pseudomonadati</taxon>
        <taxon>Pseudomonadota</taxon>
        <taxon>Betaproteobacteria</taxon>
        <taxon>Burkholderiales</taxon>
        <taxon>Burkholderiaceae</taxon>
        <taxon>Ralstonia</taxon>
    </lineage>
</organism>
<feature type="domain" description="DUF4397" evidence="2">
    <location>
        <begin position="43"/>
        <end position="157"/>
    </location>
</feature>
<evidence type="ECO:0000313" key="3">
    <source>
        <dbReference type="EMBL" id="CAJ0810356.1"/>
    </source>
</evidence>
<evidence type="ECO:0000259" key="2">
    <source>
        <dbReference type="Pfam" id="PF14344"/>
    </source>
</evidence>
<dbReference type="Pfam" id="PF14344">
    <property type="entry name" value="DUF4397"/>
    <property type="match status" value="1"/>
</dbReference>
<keyword evidence="1" id="KW-0732">Signal</keyword>
<name>A0ABN9JFS0_9RALS</name>
<accession>A0ABN9JFS0</accession>
<reference evidence="3 4" key="1">
    <citation type="submission" date="2023-07" db="EMBL/GenBank/DDBJ databases">
        <authorList>
            <person name="Peeters C."/>
        </authorList>
    </citation>
    <scope>NUCLEOTIDE SEQUENCE [LARGE SCALE GENOMIC DNA]</scope>
    <source>
        <strain evidence="3 4">LMG 18101</strain>
    </source>
</reference>
<proteinExistence type="predicted"/>
<dbReference type="PROSITE" id="PS51257">
    <property type="entry name" value="PROKAR_LIPOPROTEIN"/>
    <property type="match status" value="1"/>
</dbReference>
<keyword evidence="4" id="KW-1185">Reference proteome</keyword>
<gene>
    <name evidence="3" type="ORF">LMG18101_00862</name>
</gene>
<dbReference type="EMBL" id="CATZLL010000002">
    <property type="protein sequence ID" value="CAJ0810356.1"/>
    <property type="molecule type" value="Genomic_DNA"/>
</dbReference>
<protein>
    <recommendedName>
        <fullName evidence="2">DUF4397 domain-containing protein</fullName>
    </recommendedName>
</protein>
<dbReference type="InterPro" id="IPR025510">
    <property type="entry name" value="DUF4397"/>
</dbReference>
<comment type="caution">
    <text evidence="3">The sequence shown here is derived from an EMBL/GenBank/DDBJ whole genome shotgun (WGS) entry which is preliminary data.</text>
</comment>
<evidence type="ECO:0000313" key="4">
    <source>
        <dbReference type="Proteomes" id="UP001189757"/>
    </source>
</evidence>
<dbReference type="Proteomes" id="UP001189757">
    <property type="component" value="Unassembled WGS sequence"/>
</dbReference>